<proteinExistence type="predicted"/>
<reference evidence="2" key="1">
    <citation type="submission" date="2015-07" db="EMBL/GenBank/DDBJ databases">
        <authorList>
            <person name="Rodrigo-Torres Lidia"/>
            <person name="Arahal R.David."/>
        </authorList>
    </citation>
    <scope>NUCLEOTIDE SEQUENCE [LARGE SCALE GENOMIC DNA]</scope>
    <source>
        <strain evidence="2">CECT 5112</strain>
    </source>
</reference>
<dbReference type="AlphaFoldDB" id="A0A0M6ZTM4"/>
<dbReference type="EMBL" id="CXWD01000002">
    <property type="protein sequence ID" value="CTQ64864.1"/>
    <property type="molecule type" value="Genomic_DNA"/>
</dbReference>
<evidence type="ECO:0000313" key="1">
    <source>
        <dbReference type="EMBL" id="CTQ64864.1"/>
    </source>
</evidence>
<gene>
    <name evidence="1" type="ORF">LAX5112_00428</name>
</gene>
<name>A0A0M6ZTM4_9HYPH</name>
<dbReference type="STRING" id="388408.LAX5112_00428"/>
<keyword evidence="2" id="KW-1185">Reference proteome</keyword>
<accession>A0A0M6ZTM4</accession>
<protein>
    <submittedName>
        <fullName evidence="1">Uncharacterized protein</fullName>
    </submittedName>
</protein>
<sequence>MAPVQDRDSGIHIARLRVLPDYELGISASAGYQIWHERI</sequence>
<organism evidence="1 2">
    <name type="scientific">Roseibium alexandrii</name>
    <dbReference type="NCBI Taxonomy" id="388408"/>
    <lineage>
        <taxon>Bacteria</taxon>
        <taxon>Pseudomonadati</taxon>
        <taxon>Pseudomonadota</taxon>
        <taxon>Alphaproteobacteria</taxon>
        <taxon>Hyphomicrobiales</taxon>
        <taxon>Stappiaceae</taxon>
        <taxon>Roseibium</taxon>
    </lineage>
</organism>
<evidence type="ECO:0000313" key="2">
    <source>
        <dbReference type="Proteomes" id="UP000053235"/>
    </source>
</evidence>
<dbReference type="Proteomes" id="UP000053235">
    <property type="component" value="Unassembled WGS sequence"/>
</dbReference>